<organism evidence="11 12">
    <name type="scientific">Streptococcus porcinus</name>
    <dbReference type="NCBI Taxonomy" id="1340"/>
    <lineage>
        <taxon>Bacteria</taxon>
        <taxon>Bacillati</taxon>
        <taxon>Bacillota</taxon>
        <taxon>Bacilli</taxon>
        <taxon>Lactobacillales</taxon>
        <taxon>Streptococcaceae</taxon>
        <taxon>Streptococcus</taxon>
    </lineage>
</organism>
<evidence type="ECO:0000256" key="3">
    <source>
        <dbReference type="ARBA" id="ARBA00022598"/>
    </source>
</evidence>
<keyword evidence="3 7" id="KW-0436">Ligase</keyword>
<dbReference type="Pfam" id="PF08245">
    <property type="entry name" value="Mur_ligase_M"/>
    <property type="match status" value="1"/>
</dbReference>
<keyword evidence="4 7" id="KW-0133">Cell shape</keyword>
<comment type="cofactor">
    <cofactor evidence="7">
        <name>Mg(2+)</name>
        <dbReference type="ChEBI" id="CHEBI:18420"/>
    </cofactor>
</comment>
<proteinExistence type="inferred from homology"/>
<dbReference type="AlphaFoldDB" id="A0A4V0HC57"/>
<dbReference type="NCBIfam" id="NF010628">
    <property type="entry name" value="PRK14022.1"/>
    <property type="match status" value="1"/>
</dbReference>
<dbReference type="SUPFAM" id="SSF53244">
    <property type="entry name" value="MurD-like peptide ligases, peptide-binding domain"/>
    <property type="match status" value="1"/>
</dbReference>
<dbReference type="Gene3D" id="3.40.1390.10">
    <property type="entry name" value="MurE/MurF, N-terminal domain"/>
    <property type="match status" value="1"/>
</dbReference>
<feature type="short sequence motif" description="L-lysine recognition motif" evidence="7">
    <location>
        <begin position="404"/>
        <end position="407"/>
    </location>
</feature>
<comment type="caution">
    <text evidence="7">Lacks conserved residue(s) required for the propagation of feature annotation.</text>
</comment>
<evidence type="ECO:0000256" key="8">
    <source>
        <dbReference type="RuleBase" id="RU004135"/>
    </source>
</evidence>
<evidence type="ECO:0000259" key="10">
    <source>
        <dbReference type="Pfam" id="PF08245"/>
    </source>
</evidence>
<keyword evidence="7" id="KW-0547">Nucleotide-binding</keyword>
<keyword evidence="6 7" id="KW-0961">Cell wall biogenesis/degradation</keyword>
<name>A0A4V0HC57_STRPO</name>
<dbReference type="InterPro" id="IPR036615">
    <property type="entry name" value="Mur_ligase_C_dom_sf"/>
</dbReference>
<dbReference type="InterPro" id="IPR004101">
    <property type="entry name" value="Mur_ligase_C"/>
</dbReference>
<comment type="PTM">
    <text evidence="7">Carboxylation is probably crucial for Mg(2+) binding and, consequently, for the gamma-phosphate positioning of ATP.</text>
</comment>
<comment type="function">
    <text evidence="7">Catalyzes the addition of L-lysine to the nucleotide precursor UDP-N-acetylmuramoyl-L-alanyl-D-glutamate (UMAG) in the biosynthesis of bacterial cell-wall peptidoglycan.</text>
</comment>
<evidence type="ECO:0000256" key="2">
    <source>
        <dbReference type="ARBA" id="ARBA00005898"/>
    </source>
</evidence>
<feature type="domain" description="Mur ligase central" evidence="10">
    <location>
        <begin position="117"/>
        <end position="308"/>
    </location>
</feature>
<evidence type="ECO:0000256" key="1">
    <source>
        <dbReference type="ARBA" id="ARBA00004752"/>
    </source>
</evidence>
<dbReference type="Gene3D" id="3.90.190.20">
    <property type="entry name" value="Mur ligase, C-terminal domain"/>
    <property type="match status" value="1"/>
</dbReference>
<dbReference type="OrthoDB" id="9800958at2"/>
<feature type="binding site" evidence="7">
    <location>
        <position position="42"/>
    </location>
    <ligand>
        <name>UDP-N-acetyl-alpha-D-muramoyl-L-alanyl-D-glutamate</name>
        <dbReference type="ChEBI" id="CHEBI:83900"/>
    </ligand>
</feature>
<accession>A0A4V0HC57</accession>
<dbReference type="InterPro" id="IPR035911">
    <property type="entry name" value="MurE/MurF_N"/>
</dbReference>
<dbReference type="GO" id="GO:0009252">
    <property type="term" value="P:peptidoglycan biosynthetic process"/>
    <property type="evidence" value="ECO:0007669"/>
    <property type="project" value="UniProtKB-UniRule"/>
</dbReference>
<keyword evidence="7 8" id="KW-0131">Cell cycle</keyword>
<comment type="subcellular location">
    <subcellularLocation>
        <location evidence="7 8">Cytoplasm</location>
    </subcellularLocation>
</comment>
<dbReference type="InterPro" id="IPR005761">
    <property type="entry name" value="UDP-N-AcMur-Glu-dNH2Pim_ligase"/>
</dbReference>
<dbReference type="SUPFAM" id="SSF53623">
    <property type="entry name" value="MurD-like peptide ligases, catalytic domain"/>
    <property type="match status" value="1"/>
</dbReference>
<dbReference type="GO" id="GO:0008360">
    <property type="term" value="P:regulation of cell shape"/>
    <property type="evidence" value="ECO:0007669"/>
    <property type="project" value="UniProtKB-KW"/>
</dbReference>
<sequence>MIRIETIIDLLKGDKNFREVIAEDSYYYHYTGLNFSKLSYDSRDADNQTLFFVKGANFKGEYLQSALNQGLQAYISEVDYEVGIPAIIVNDIKHAMSIIAMAFYDNPQDKLKLLAFTGTKGKTTSAYFAYHILKQSHKTAMLSTMNTTLDGQTFFKSQLTTPESLDLFKMMAECVSNGMTHLIMEVSSQAYLVGRVYGLTFDVGVFLNISPDHIGPIEHPNFEDYFYHKRLLMENSRAVIINSDMDHFHILKEQVAKQDHDFYGQASDNSITDSQAFTFKATGKLAGNYRTLLIGRFNQENAIAAGLACLRLGASHEDIQKGIAQTTVPGRMEVLNHPCGAKVFVDYAHNGDSLEKLVSVVEEHQKGQITLIIGSTGNKGESRRADFAKVINNHPNLSVILTADDPNFEDPQTISEEIASYVSRQLTIEVEREQAIKLGLQSCQEEEDALIIAGKGADAYQIVNGQKTDYAGDYTIAKAFIKTLN</sequence>
<keyword evidence="7" id="KW-0067">ATP-binding</keyword>
<dbReference type="GO" id="GO:0071555">
    <property type="term" value="P:cell wall organization"/>
    <property type="evidence" value="ECO:0007669"/>
    <property type="project" value="UniProtKB-KW"/>
</dbReference>
<dbReference type="InterPro" id="IPR036565">
    <property type="entry name" value="Mur-like_cat_sf"/>
</dbReference>
<feature type="modified residue" description="N6-carboxylysine" evidence="7">
    <location>
        <position position="229"/>
    </location>
</feature>
<dbReference type="RefSeq" id="WP_003082548.1">
    <property type="nucleotide sequence ID" value="NZ_CP070236.1"/>
</dbReference>
<feature type="binding site" evidence="7">
    <location>
        <begin position="160"/>
        <end position="161"/>
    </location>
    <ligand>
        <name>UDP-N-acetyl-alpha-D-muramoyl-L-alanyl-D-glutamate</name>
        <dbReference type="ChEBI" id="CHEBI:83900"/>
    </ligand>
</feature>
<reference evidence="11 12" key="1">
    <citation type="submission" date="2019-05" db="EMBL/GenBank/DDBJ databases">
        <authorList>
            <consortium name="Pathogen Informatics"/>
        </authorList>
    </citation>
    <scope>NUCLEOTIDE SEQUENCE [LARGE SCALE GENOMIC DNA]</scope>
    <source>
        <strain evidence="11 12">NCTC10924</strain>
    </source>
</reference>
<dbReference type="InterPro" id="IPR013221">
    <property type="entry name" value="Mur_ligase_cen"/>
</dbReference>
<dbReference type="GO" id="GO:0005524">
    <property type="term" value="F:ATP binding"/>
    <property type="evidence" value="ECO:0007669"/>
    <property type="project" value="UniProtKB-UniRule"/>
</dbReference>
<evidence type="ECO:0000313" key="11">
    <source>
        <dbReference type="EMBL" id="VTT45407.1"/>
    </source>
</evidence>
<evidence type="ECO:0000256" key="6">
    <source>
        <dbReference type="ARBA" id="ARBA00023316"/>
    </source>
</evidence>
<dbReference type="HAMAP" id="MF_00208">
    <property type="entry name" value="MurE"/>
    <property type="match status" value="1"/>
</dbReference>
<comment type="catalytic activity">
    <reaction evidence="7">
        <text>UDP-N-acetyl-alpha-D-muramoyl-L-alanyl-D-glutamate + L-lysine + ATP = UDP-N-acetyl-alpha-D-muramoyl-L-alanyl-gamma-D-glutamyl-L-lysine + ADP + phosphate + H(+)</text>
        <dbReference type="Rhea" id="RHEA:17969"/>
        <dbReference type="ChEBI" id="CHEBI:15378"/>
        <dbReference type="ChEBI" id="CHEBI:30616"/>
        <dbReference type="ChEBI" id="CHEBI:32551"/>
        <dbReference type="ChEBI" id="CHEBI:43474"/>
        <dbReference type="ChEBI" id="CHEBI:83900"/>
        <dbReference type="ChEBI" id="CHEBI:83903"/>
        <dbReference type="ChEBI" id="CHEBI:456216"/>
        <dbReference type="EC" id="6.3.2.7"/>
    </reaction>
</comment>
<dbReference type="GO" id="GO:0005737">
    <property type="term" value="C:cytoplasm"/>
    <property type="evidence" value="ECO:0007669"/>
    <property type="project" value="UniProtKB-SubCell"/>
</dbReference>
<keyword evidence="7" id="KW-0460">Magnesium</keyword>
<dbReference type="GO" id="GO:0051301">
    <property type="term" value="P:cell division"/>
    <property type="evidence" value="ECO:0007669"/>
    <property type="project" value="UniProtKB-KW"/>
</dbReference>
<evidence type="ECO:0000256" key="7">
    <source>
        <dbReference type="HAMAP-Rule" id="MF_00208"/>
    </source>
</evidence>
<dbReference type="SUPFAM" id="SSF63418">
    <property type="entry name" value="MurE/MurF N-terminal domain"/>
    <property type="match status" value="1"/>
</dbReference>
<dbReference type="GO" id="GO:0000287">
    <property type="term" value="F:magnesium ion binding"/>
    <property type="evidence" value="ECO:0007669"/>
    <property type="project" value="UniProtKB-UniRule"/>
</dbReference>
<comment type="similarity">
    <text evidence="2 7">Belongs to the MurCDEF family. MurE subfamily.</text>
</comment>
<feature type="domain" description="Mur ligase C-terminal" evidence="9">
    <location>
        <begin position="330"/>
        <end position="456"/>
    </location>
</feature>
<keyword evidence="7" id="KW-0963">Cytoplasm</keyword>
<evidence type="ECO:0000256" key="4">
    <source>
        <dbReference type="ARBA" id="ARBA00022960"/>
    </source>
</evidence>
<dbReference type="PANTHER" id="PTHR23135">
    <property type="entry name" value="MUR LIGASE FAMILY MEMBER"/>
    <property type="match status" value="1"/>
</dbReference>
<feature type="binding site" evidence="7">
    <location>
        <begin position="118"/>
        <end position="124"/>
    </location>
    <ligand>
        <name>ATP</name>
        <dbReference type="ChEBI" id="CHEBI:30616"/>
    </ligand>
</feature>
<feature type="binding site" evidence="7">
    <location>
        <position position="195"/>
    </location>
    <ligand>
        <name>UDP-N-acetyl-alpha-D-muramoyl-L-alanyl-D-glutamate</name>
        <dbReference type="ChEBI" id="CHEBI:83900"/>
    </ligand>
</feature>
<dbReference type="Pfam" id="PF02875">
    <property type="entry name" value="Mur_ligase_C"/>
    <property type="match status" value="1"/>
</dbReference>
<dbReference type="GO" id="GO:0047482">
    <property type="term" value="F:UDP-N-acetylmuramoyl-L-alanyl-D-glutamate-L-lysine ligase activity"/>
    <property type="evidence" value="ECO:0007669"/>
    <property type="project" value="UniProtKB-UniRule"/>
</dbReference>
<feature type="binding site" evidence="7">
    <location>
        <position position="187"/>
    </location>
    <ligand>
        <name>UDP-N-acetyl-alpha-D-muramoyl-L-alanyl-D-glutamate</name>
        <dbReference type="ChEBI" id="CHEBI:83900"/>
    </ligand>
</feature>
<dbReference type="Gene3D" id="3.40.1190.10">
    <property type="entry name" value="Mur-like, catalytic domain"/>
    <property type="match status" value="1"/>
</dbReference>
<keyword evidence="5 7" id="KW-0573">Peptidoglycan synthesis</keyword>
<dbReference type="PANTHER" id="PTHR23135:SF4">
    <property type="entry name" value="UDP-N-ACETYLMURAMOYL-L-ALANYL-D-GLUTAMATE--2,6-DIAMINOPIMELATE LIGASE MURE HOMOLOG, CHLOROPLASTIC"/>
    <property type="match status" value="1"/>
</dbReference>
<dbReference type="EMBL" id="LR594052">
    <property type="protein sequence ID" value="VTT45407.1"/>
    <property type="molecule type" value="Genomic_DNA"/>
</dbReference>
<keyword evidence="7 8" id="KW-0132">Cell division</keyword>
<dbReference type="EC" id="6.3.2.7" evidence="7"/>
<dbReference type="NCBIfam" id="TIGR01085">
    <property type="entry name" value="murE"/>
    <property type="match status" value="1"/>
</dbReference>
<evidence type="ECO:0000259" key="9">
    <source>
        <dbReference type="Pfam" id="PF02875"/>
    </source>
</evidence>
<dbReference type="Proteomes" id="UP000306241">
    <property type="component" value="Chromosome"/>
</dbReference>
<evidence type="ECO:0000313" key="12">
    <source>
        <dbReference type="Proteomes" id="UP000306241"/>
    </source>
</evidence>
<comment type="pathway">
    <text evidence="1 7 8">Cell wall biogenesis; peptidoglycan biosynthesis.</text>
</comment>
<evidence type="ECO:0000256" key="5">
    <source>
        <dbReference type="ARBA" id="ARBA00022984"/>
    </source>
</evidence>
<protein>
    <recommendedName>
        <fullName evidence="7">UDP-N-acetylmuramoyl-L-alanyl-D-glutamate--L-lysine ligase</fullName>
        <ecNumber evidence="7">6.3.2.7</ecNumber>
    </recommendedName>
    <alternativeName>
        <fullName evidence="7">L-lysine-adding enzyme</fullName>
    </alternativeName>
    <alternativeName>
        <fullName evidence="7">UDP-MurNAc-L-Ala-D-Glu:L-Lys ligase</fullName>
    </alternativeName>
    <alternativeName>
        <fullName evidence="7">UDP-MurNAc-tripeptide synthetase</fullName>
    </alternativeName>
    <alternativeName>
        <fullName evidence="7">UDP-N-acetylmuramyl-tripeptide synthetase</fullName>
    </alternativeName>
</protein>
<dbReference type="UniPathway" id="UPA00219"/>
<gene>
    <name evidence="7 11" type="primary">murE</name>
    <name evidence="11" type="ORF">NCTC10924_01420</name>
</gene>